<organism evidence="5">
    <name type="scientific">Caenorhabditis remanei</name>
    <name type="common">Caenorhabditis vulgaris</name>
    <dbReference type="NCBI Taxonomy" id="31234"/>
    <lineage>
        <taxon>Eukaryota</taxon>
        <taxon>Metazoa</taxon>
        <taxon>Ecdysozoa</taxon>
        <taxon>Nematoda</taxon>
        <taxon>Chromadorea</taxon>
        <taxon>Rhabditida</taxon>
        <taxon>Rhabditina</taxon>
        <taxon>Rhabditomorpha</taxon>
        <taxon>Rhabditoidea</taxon>
        <taxon>Rhabditidae</taxon>
        <taxon>Peloderinae</taxon>
        <taxon>Caenorhabditis</taxon>
    </lineage>
</organism>
<keyword evidence="1" id="KW-0067">ATP-binding</keyword>
<proteinExistence type="predicted"/>
<gene>
    <name evidence="4" type="ORF">CRE_09681</name>
</gene>
<dbReference type="InParanoid" id="E3MWZ5"/>
<dbReference type="GO" id="GO:0004672">
    <property type="term" value="F:protein kinase activity"/>
    <property type="evidence" value="ECO:0007669"/>
    <property type="project" value="InterPro"/>
</dbReference>
<dbReference type="InterPro" id="IPR017441">
    <property type="entry name" value="Protein_kinase_ATP_BS"/>
</dbReference>
<dbReference type="eggNOG" id="KOG1164">
    <property type="taxonomic scope" value="Eukaryota"/>
</dbReference>
<feature type="domain" description="Protein kinase" evidence="3">
    <location>
        <begin position="467"/>
        <end position="768"/>
    </location>
</feature>
<feature type="compositionally biased region" description="Basic and acidic residues" evidence="2">
    <location>
        <begin position="818"/>
        <end position="831"/>
    </location>
</feature>
<keyword evidence="1" id="KW-0547">Nucleotide-binding</keyword>
<dbReference type="Gene3D" id="1.10.510.10">
    <property type="entry name" value="Transferase(Phosphotransferase) domain 1"/>
    <property type="match status" value="2"/>
</dbReference>
<dbReference type="GO" id="GO:0005524">
    <property type="term" value="F:ATP binding"/>
    <property type="evidence" value="ECO:0007669"/>
    <property type="project" value="UniProtKB-UniRule"/>
</dbReference>
<name>E3MWZ5_CAERE</name>
<protein>
    <recommendedName>
        <fullName evidence="3">Protein kinase domain-containing protein</fullName>
    </recommendedName>
</protein>
<dbReference type="PROSITE" id="PS00107">
    <property type="entry name" value="PROTEIN_KINASE_ATP"/>
    <property type="match status" value="1"/>
</dbReference>
<dbReference type="EMBL" id="DS268489">
    <property type="protein sequence ID" value="EFP11384.1"/>
    <property type="molecule type" value="Genomic_DNA"/>
</dbReference>
<reference evidence="4" key="1">
    <citation type="submission" date="2007-07" db="EMBL/GenBank/DDBJ databases">
        <title>PCAP assembly of the Caenorhabditis remanei genome.</title>
        <authorList>
            <consortium name="The Caenorhabditis remanei Sequencing Consortium"/>
            <person name="Wilson R.K."/>
        </authorList>
    </citation>
    <scope>NUCLEOTIDE SEQUENCE [LARGE SCALE GENOMIC DNA]</scope>
    <source>
        <strain evidence="4">PB4641</strain>
    </source>
</reference>
<feature type="compositionally biased region" description="Basic residues" evidence="2">
    <location>
        <begin position="1"/>
        <end position="12"/>
    </location>
</feature>
<dbReference type="PANTHER" id="PTHR11909">
    <property type="entry name" value="CASEIN KINASE-RELATED"/>
    <property type="match status" value="1"/>
</dbReference>
<feature type="compositionally biased region" description="Low complexity" evidence="2">
    <location>
        <begin position="63"/>
        <end position="72"/>
    </location>
</feature>
<dbReference type="SMART" id="SM00220">
    <property type="entry name" value="S_TKc"/>
    <property type="match status" value="1"/>
</dbReference>
<accession>E3MWZ5</accession>
<dbReference type="AlphaFoldDB" id="E3MWZ5"/>
<dbReference type="InterPro" id="IPR000719">
    <property type="entry name" value="Prot_kinase_dom"/>
</dbReference>
<evidence type="ECO:0000313" key="4">
    <source>
        <dbReference type="EMBL" id="EFP11384.1"/>
    </source>
</evidence>
<evidence type="ECO:0000256" key="2">
    <source>
        <dbReference type="SAM" id="MobiDB-lite"/>
    </source>
</evidence>
<dbReference type="HOGENOM" id="CLU_015645_0_0_1"/>
<feature type="region of interest" description="Disordered" evidence="2">
    <location>
        <begin position="1"/>
        <end position="94"/>
    </location>
</feature>
<feature type="binding site" evidence="1">
    <location>
        <position position="495"/>
    </location>
    <ligand>
        <name>ATP</name>
        <dbReference type="ChEBI" id="CHEBI:30616"/>
    </ligand>
</feature>
<feature type="domain" description="Protein kinase" evidence="3">
    <location>
        <begin position="64"/>
        <end position="398"/>
    </location>
</feature>
<dbReference type="STRING" id="31234.E3MWZ5"/>
<dbReference type="InterPro" id="IPR050235">
    <property type="entry name" value="CK1_Ser-Thr_kinase"/>
</dbReference>
<keyword evidence="5" id="KW-1185">Reference proteome</keyword>
<evidence type="ECO:0000256" key="1">
    <source>
        <dbReference type="PROSITE-ProRule" id="PRU10141"/>
    </source>
</evidence>
<dbReference type="PROSITE" id="PS50011">
    <property type="entry name" value="PROTEIN_KINASE_DOM"/>
    <property type="match status" value="2"/>
</dbReference>
<dbReference type="SUPFAM" id="SSF56112">
    <property type="entry name" value="Protein kinase-like (PK-like)"/>
    <property type="match status" value="2"/>
</dbReference>
<feature type="compositionally biased region" description="Low complexity" evidence="2">
    <location>
        <begin position="24"/>
        <end position="35"/>
    </location>
</feature>
<dbReference type="OrthoDB" id="194358at2759"/>
<dbReference type="Pfam" id="PF00069">
    <property type="entry name" value="Pkinase"/>
    <property type="match status" value="1"/>
</dbReference>
<evidence type="ECO:0000259" key="3">
    <source>
        <dbReference type="PROSITE" id="PS50011"/>
    </source>
</evidence>
<sequence length="841" mass="94899">MGRPTMPRKKIRNPSNETSRETTHTTTTTTEAASTGGSNMLGVTGGGLDGSTGNDHSEKHTNSTSSSASTGASTGGSTGEASTKLTEKKKGRNEADAMNKEMMELAANCEKNAPNADKFVLEKKNFEVTSLIRGTKKDGAYFIHDDNNNKYLLRIEPAKSGRLRFAHEIIVEMEKLFPKKDDIPVLRAIAFGSVPKFGNSKCLVLSPYALTLYEILKFLKTFTTGCAYNVGLQTLDAIKYLHQAGYILRNVRPDSFSVDAESERKIYLTGFRFARSHFAGGTKNKKVRAARSNFKFGVTPRYGSLAGMNEKDQGRKDDLESWIYMFYEMLDRKNALPWANKEKSKAMIEQKEQFMENKIPEVYKIVPSEFKEIVDMVRKMKYESAPDYQAIKTIVEMVGIAKQIDITVCDWMGKFDDPAIRQMVIDKGAEKTVDNVFTGKDDFEVTTNLGRKILNKDDQLKSEKTTWKVVCRLGSGGFGDVYKVVNDKKTPYALKTECDSGPDIRMLRLKVELQVLEAIEEARKAPNQMDIPGRSDVYQHFVELVDRGRNKALKCKFIVMSLLGPSLEDLMKKYDVNLSEKQNPYMIAIQTCNVSGRVFLQKLGHLLFQAIQDLHNIGFLHRDMKPANFAIGLGRAEGTIFMLDFGIGKGYIDPNTGKPKAPRARVRFFGTRKYASMASMVFREQGRRDDLETWLYVIYDIFDPENGLSWKNEVNVEKMLLERTRFFAGTGKFQIYVCQQSYAIVTTIKDPKKKYRTPDGMRMIVNYIRGLQLDTTPRYQFITESIRNVAFLNGLSTQDLSKPFTWVGNLKLTDTKKKGTKKVEHFSDSKSNKLTGGSAEA</sequence>
<dbReference type="InterPro" id="IPR011009">
    <property type="entry name" value="Kinase-like_dom_sf"/>
</dbReference>
<dbReference type="Proteomes" id="UP000008281">
    <property type="component" value="Unassembled WGS sequence"/>
</dbReference>
<evidence type="ECO:0000313" key="5">
    <source>
        <dbReference type="Proteomes" id="UP000008281"/>
    </source>
</evidence>
<feature type="region of interest" description="Disordered" evidence="2">
    <location>
        <begin position="818"/>
        <end position="841"/>
    </location>
</feature>
<feature type="compositionally biased region" description="Basic and acidic residues" evidence="2">
    <location>
        <begin position="85"/>
        <end position="94"/>
    </location>
</feature>